<dbReference type="STRING" id="530584.SAMN05421630_107130"/>
<evidence type="ECO:0000256" key="5">
    <source>
        <dbReference type="ARBA" id="ARBA00022692"/>
    </source>
</evidence>
<keyword evidence="4" id="KW-0997">Cell inner membrane</keyword>
<dbReference type="PANTHER" id="PTHR11795:SF371">
    <property type="entry name" value="HIGH-AFFINITY BRANCHED-CHAIN AMINO ACID TRANSPORT SYSTEM PERMEASE PROTEIN LIVH"/>
    <property type="match status" value="1"/>
</dbReference>
<evidence type="ECO:0000256" key="7">
    <source>
        <dbReference type="ARBA" id="ARBA00022989"/>
    </source>
</evidence>
<dbReference type="GO" id="GO:0005886">
    <property type="term" value="C:plasma membrane"/>
    <property type="evidence" value="ECO:0007669"/>
    <property type="project" value="UniProtKB-SubCell"/>
</dbReference>
<evidence type="ECO:0000313" key="10">
    <source>
        <dbReference type="EMBL" id="SDD28587.1"/>
    </source>
</evidence>
<name>A0A1G6TJI9_9PSEU</name>
<comment type="similarity">
    <text evidence="9">Belongs to the binding-protein-dependent transport system permease family. LivHM subfamily.</text>
</comment>
<dbReference type="CDD" id="cd06582">
    <property type="entry name" value="TM_PBP1_LivH_like"/>
    <property type="match status" value="1"/>
</dbReference>
<evidence type="ECO:0000256" key="1">
    <source>
        <dbReference type="ARBA" id="ARBA00004651"/>
    </source>
</evidence>
<dbReference type="RefSeq" id="WP_091806942.1">
    <property type="nucleotide sequence ID" value="NZ_CP016353.1"/>
</dbReference>
<comment type="subcellular location">
    <subcellularLocation>
        <location evidence="1">Cell membrane</location>
        <topology evidence="1">Multi-pass membrane protein</topology>
    </subcellularLocation>
</comment>
<dbReference type="GO" id="GO:0015808">
    <property type="term" value="P:L-alanine transport"/>
    <property type="evidence" value="ECO:0007669"/>
    <property type="project" value="TreeGrafter"/>
</dbReference>
<evidence type="ECO:0000256" key="2">
    <source>
        <dbReference type="ARBA" id="ARBA00022448"/>
    </source>
</evidence>
<keyword evidence="8" id="KW-0472">Membrane</keyword>
<accession>A0A1G6TJI9</accession>
<dbReference type="EMBL" id="FMZE01000007">
    <property type="protein sequence ID" value="SDD28587.1"/>
    <property type="molecule type" value="Genomic_DNA"/>
</dbReference>
<proteinExistence type="inferred from homology"/>
<evidence type="ECO:0000256" key="9">
    <source>
        <dbReference type="ARBA" id="ARBA00037998"/>
    </source>
</evidence>
<reference evidence="10 11" key="1">
    <citation type="submission" date="2016-10" db="EMBL/GenBank/DDBJ databases">
        <authorList>
            <person name="de Groot N.N."/>
        </authorList>
    </citation>
    <scope>NUCLEOTIDE SEQUENCE [LARGE SCALE GENOMIC DNA]</scope>
    <source>
        <strain evidence="10 11">CGMCC 4.5506</strain>
    </source>
</reference>
<organism evidence="10 11">
    <name type="scientific">Prauserella marina</name>
    <dbReference type="NCBI Taxonomy" id="530584"/>
    <lineage>
        <taxon>Bacteria</taxon>
        <taxon>Bacillati</taxon>
        <taxon>Actinomycetota</taxon>
        <taxon>Actinomycetes</taxon>
        <taxon>Pseudonocardiales</taxon>
        <taxon>Pseudonocardiaceae</taxon>
        <taxon>Prauserella</taxon>
    </lineage>
</organism>
<evidence type="ECO:0000313" key="11">
    <source>
        <dbReference type="Proteomes" id="UP000199494"/>
    </source>
</evidence>
<gene>
    <name evidence="10" type="ORF">SAMN05421630_107130</name>
</gene>
<dbReference type="InterPro" id="IPR001851">
    <property type="entry name" value="ABC_transp_permease"/>
</dbReference>
<dbReference type="PANTHER" id="PTHR11795">
    <property type="entry name" value="BRANCHED-CHAIN AMINO ACID TRANSPORT SYSTEM PERMEASE PROTEIN LIVH"/>
    <property type="match status" value="1"/>
</dbReference>
<dbReference type="GO" id="GO:0005304">
    <property type="term" value="F:L-valine transmembrane transporter activity"/>
    <property type="evidence" value="ECO:0007669"/>
    <property type="project" value="TreeGrafter"/>
</dbReference>
<evidence type="ECO:0000256" key="8">
    <source>
        <dbReference type="ARBA" id="ARBA00023136"/>
    </source>
</evidence>
<dbReference type="InterPro" id="IPR052157">
    <property type="entry name" value="BCAA_transport_permease"/>
</dbReference>
<evidence type="ECO:0000256" key="6">
    <source>
        <dbReference type="ARBA" id="ARBA00022970"/>
    </source>
</evidence>
<keyword evidence="2" id="KW-0813">Transport</keyword>
<evidence type="ECO:0000256" key="4">
    <source>
        <dbReference type="ARBA" id="ARBA00022519"/>
    </source>
</evidence>
<dbReference type="GO" id="GO:0042941">
    <property type="term" value="P:D-alanine transmembrane transport"/>
    <property type="evidence" value="ECO:0007669"/>
    <property type="project" value="TreeGrafter"/>
</dbReference>
<evidence type="ECO:0000256" key="3">
    <source>
        <dbReference type="ARBA" id="ARBA00022475"/>
    </source>
</evidence>
<dbReference type="GO" id="GO:0015190">
    <property type="term" value="F:L-leucine transmembrane transporter activity"/>
    <property type="evidence" value="ECO:0007669"/>
    <property type="project" value="TreeGrafter"/>
</dbReference>
<dbReference type="GO" id="GO:0015192">
    <property type="term" value="F:L-phenylalanine transmembrane transporter activity"/>
    <property type="evidence" value="ECO:0007669"/>
    <property type="project" value="TreeGrafter"/>
</dbReference>
<dbReference type="Proteomes" id="UP000199494">
    <property type="component" value="Unassembled WGS sequence"/>
</dbReference>
<dbReference type="GO" id="GO:1903806">
    <property type="term" value="P:L-isoleucine import across plasma membrane"/>
    <property type="evidence" value="ECO:0007669"/>
    <property type="project" value="TreeGrafter"/>
</dbReference>
<keyword evidence="6" id="KW-0029">Amino-acid transport</keyword>
<keyword evidence="11" id="KW-1185">Reference proteome</keyword>
<dbReference type="Pfam" id="PF02653">
    <property type="entry name" value="BPD_transp_2"/>
    <property type="match status" value="1"/>
</dbReference>
<dbReference type="OrthoDB" id="9807115at2"/>
<sequence>MRVHRLLVPALVVLLLALGPAEAMAPGTEAVPGPSGLSKALQALLNGVQFGSVIAITAVGLSLVFGTTRLINFAHGELVTVGAVTAFFFNASAGGPRWPLILSTVLAVIAGALLGGLIELGLFRPLRARGTSLISLFIITIGLSLLLRHLVLILFGTSPRSYREYDLQRAWNLGPVSITPRDLTIIGLSVLVLLGVALMLQKTRIGTAIRAVASNRDLAESSGIDVRRVVLVVWLLGGALAALGGVFFGLAEVITWDMGFRLLLLMFAGIILGGLGSAYGAMVGSFVIGIVAQVSTLWFPIDLQNAWALLVLIVVLLIRPQGILGRRERVG</sequence>
<keyword evidence="7" id="KW-1133">Transmembrane helix</keyword>
<dbReference type="AlphaFoldDB" id="A0A1G6TJI9"/>
<keyword evidence="3" id="KW-1003">Cell membrane</keyword>
<protein>
    <submittedName>
        <fullName evidence="10">Branched-chain amino acid transport system permease protein</fullName>
    </submittedName>
</protein>
<keyword evidence="5" id="KW-0812">Transmembrane</keyword>
<dbReference type="GO" id="GO:0015188">
    <property type="term" value="F:L-isoleucine transmembrane transporter activity"/>
    <property type="evidence" value="ECO:0007669"/>
    <property type="project" value="TreeGrafter"/>
</dbReference>